<dbReference type="EMBL" id="LNAL01000008">
    <property type="protein sequence ID" value="KUG06976.1"/>
    <property type="molecule type" value="Genomic_DNA"/>
</dbReference>
<keyword evidence="1" id="KW-0732">Signal</keyword>
<evidence type="ECO:0000256" key="1">
    <source>
        <dbReference type="SAM" id="SignalP"/>
    </source>
</evidence>
<evidence type="ECO:0008006" key="4">
    <source>
        <dbReference type="Google" id="ProtNLM"/>
    </source>
</evidence>
<accession>A0A9X0HJF6</accession>
<proteinExistence type="predicted"/>
<dbReference type="Proteomes" id="UP000054223">
    <property type="component" value="Unassembled WGS sequence"/>
</dbReference>
<reference evidence="2 3" key="1">
    <citation type="submission" date="2015-11" db="EMBL/GenBank/DDBJ databases">
        <title>Solirubrum puertoriconensis gen. nov. an environmental bacteria isolated in Puerto Rico.</title>
        <authorList>
            <person name="Cuebas-Irizarry M.F."/>
            <person name="Montalvo-Rodriguez R."/>
        </authorList>
    </citation>
    <scope>NUCLEOTIDE SEQUENCE [LARGE SCALE GENOMIC DNA]</scope>
    <source>
        <strain evidence="2 3">MC1A</strain>
    </source>
</reference>
<dbReference type="OrthoDB" id="868093at2"/>
<dbReference type="PROSITE" id="PS51257">
    <property type="entry name" value="PROKAR_LIPOPROTEIN"/>
    <property type="match status" value="1"/>
</dbReference>
<comment type="caution">
    <text evidence="2">The sequence shown here is derived from an EMBL/GenBank/DDBJ whole genome shotgun (WGS) entry which is preliminary data.</text>
</comment>
<dbReference type="AlphaFoldDB" id="A0A9X0HJF6"/>
<evidence type="ECO:0000313" key="2">
    <source>
        <dbReference type="EMBL" id="KUG06976.1"/>
    </source>
</evidence>
<name>A0A9X0HJF6_SOLP1</name>
<keyword evidence="3" id="KW-1185">Reference proteome</keyword>
<organism evidence="2 3">
    <name type="scientific">Solirubrum puertoriconensis</name>
    <dbReference type="NCBI Taxonomy" id="1751427"/>
    <lineage>
        <taxon>Bacteria</taxon>
        <taxon>Pseudomonadati</taxon>
        <taxon>Bacteroidota</taxon>
        <taxon>Cytophagia</taxon>
        <taxon>Cytophagales</taxon>
    </lineage>
</organism>
<dbReference type="RefSeq" id="WP_059072670.1">
    <property type="nucleotide sequence ID" value="NZ_LNAL01000008.1"/>
</dbReference>
<sequence>MKSTIYLRRGALLLAFAGPVLAGCESELDTFYNEVDGQFPTFVDNALGTSTKYATGEVVSFELRFAQQTAPIKEIRILQKIEPNRDSTLVQTIPYRAAFSRLRNADTLVVNYTVPAGQNKANVRVDAVVVSENTQVKTRSFSFRLAEPVPTITVDAPTNLTAPNNASRVPGDVVRFPVKLNTGGINTATALTTAGTLYKDIDSLITYMRVGTGAERRVARQRVPVGTAAQSGAATTVNVDLTLPANSSGQDVVYRFEVKSRFQDKPTLPLPAGAPSIRSATATAAPITPTTTTALAAPRNATLTYTGTTGGDQAAYDLTTFATVAQPGATASKDVAITSTASNAVQLKALNTTKFFRYTSGGAAAYTNATLNSIRQTYQTAAAANQVAQLDNVVVGDVVIARLRNADQYAIFTVTGINRTATGVTLTMDIKAL</sequence>
<feature type="signal peptide" evidence="1">
    <location>
        <begin position="1"/>
        <end position="22"/>
    </location>
</feature>
<gene>
    <name evidence="2" type="ORF">ASU33_06550</name>
</gene>
<protein>
    <recommendedName>
        <fullName evidence="4">DUF1735 domain-containing protein</fullName>
    </recommendedName>
</protein>
<evidence type="ECO:0000313" key="3">
    <source>
        <dbReference type="Proteomes" id="UP000054223"/>
    </source>
</evidence>
<feature type="chain" id="PRO_5040791259" description="DUF1735 domain-containing protein" evidence="1">
    <location>
        <begin position="23"/>
        <end position="433"/>
    </location>
</feature>